<name>A0A8S2S8G1_9BILA</name>
<evidence type="ECO:0000256" key="1">
    <source>
        <dbReference type="ARBA" id="ARBA00004141"/>
    </source>
</evidence>
<evidence type="ECO:0000313" key="7">
    <source>
        <dbReference type="Proteomes" id="UP000676336"/>
    </source>
</evidence>
<dbReference type="GO" id="GO:0006884">
    <property type="term" value="P:cell volume homeostasis"/>
    <property type="evidence" value="ECO:0007669"/>
    <property type="project" value="TreeGrafter"/>
</dbReference>
<dbReference type="EMBL" id="CAJOBI010019933">
    <property type="protein sequence ID" value="CAF4209441.1"/>
    <property type="molecule type" value="Genomic_DNA"/>
</dbReference>
<organism evidence="6 7">
    <name type="scientific">Rotaria magnacalcarata</name>
    <dbReference type="NCBI Taxonomy" id="392030"/>
    <lineage>
        <taxon>Eukaryota</taxon>
        <taxon>Metazoa</taxon>
        <taxon>Spiralia</taxon>
        <taxon>Gnathifera</taxon>
        <taxon>Rotifera</taxon>
        <taxon>Eurotatoria</taxon>
        <taxon>Bdelloidea</taxon>
        <taxon>Philodinida</taxon>
        <taxon>Philodinidae</taxon>
        <taxon>Rotaria</taxon>
    </lineage>
</organism>
<dbReference type="PANTHER" id="PTHR11827:SF73">
    <property type="entry name" value="KAZACHOC, ISOFORM G"/>
    <property type="match status" value="1"/>
</dbReference>
<dbReference type="GO" id="GO:1990573">
    <property type="term" value="P:potassium ion import across plasma membrane"/>
    <property type="evidence" value="ECO:0007669"/>
    <property type="project" value="TreeGrafter"/>
</dbReference>
<dbReference type="Pfam" id="PF03522">
    <property type="entry name" value="SLC12"/>
    <property type="match status" value="2"/>
</dbReference>
<feature type="domain" description="SLC12A transporter C-terminal" evidence="5">
    <location>
        <begin position="87"/>
        <end position="335"/>
    </location>
</feature>
<protein>
    <recommendedName>
        <fullName evidence="5">SLC12A transporter C-terminal domain-containing protein</fullName>
    </recommendedName>
</protein>
<dbReference type="GO" id="GO:0015379">
    <property type="term" value="F:potassium:chloride symporter activity"/>
    <property type="evidence" value="ECO:0007669"/>
    <property type="project" value="TreeGrafter"/>
</dbReference>
<evidence type="ECO:0000256" key="2">
    <source>
        <dbReference type="ARBA" id="ARBA00022692"/>
    </source>
</evidence>
<keyword evidence="2" id="KW-0812">Transmembrane</keyword>
<comment type="subcellular location">
    <subcellularLocation>
        <location evidence="1">Membrane</location>
        <topology evidence="1">Multi-pass membrane protein</topology>
    </subcellularLocation>
</comment>
<dbReference type="AlphaFoldDB" id="A0A8S2S8G1"/>
<dbReference type="InterPro" id="IPR018491">
    <property type="entry name" value="SLC12_C"/>
</dbReference>
<comment type="caution">
    <text evidence="6">The sequence shown here is derived from an EMBL/GenBank/DDBJ whole genome shotgun (WGS) entry which is preliminary data.</text>
</comment>
<reference evidence="6" key="1">
    <citation type="submission" date="2021-02" db="EMBL/GenBank/DDBJ databases">
        <authorList>
            <person name="Nowell W R."/>
        </authorList>
    </citation>
    <scope>NUCLEOTIDE SEQUENCE</scope>
</reference>
<dbReference type="PANTHER" id="PTHR11827">
    <property type="entry name" value="SOLUTE CARRIER FAMILY 12, CATION COTRANSPORTERS"/>
    <property type="match status" value="1"/>
</dbReference>
<proteinExistence type="predicted"/>
<dbReference type="Proteomes" id="UP000676336">
    <property type="component" value="Unassembled WGS sequence"/>
</dbReference>
<keyword evidence="4" id="KW-0472">Membrane</keyword>
<evidence type="ECO:0000313" key="6">
    <source>
        <dbReference type="EMBL" id="CAF4209441.1"/>
    </source>
</evidence>
<accession>A0A8S2S8G1</accession>
<feature type="domain" description="SLC12A transporter C-terminal" evidence="5">
    <location>
        <begin position="14"/>
        <end position="69"/>
    </location>
</feature>
<keyword evidence="3" id="KW-1133">Transmembrane helix</keyword>
<evidence type="ECO:0000259" key="5">
    <source>
        <dbReference type="Pfam" id="PF03522"/>
    </source>
</evidence>
<dbReference type="GO" id="GO:0055075">
    <property type="term" value="P:potassium ion homeostasis"/>
    <property type="evidence" value="ECO:0007669"/>
    <property type="project" value="TreeGrafter"/>
</dbReference>
<dbReference type="InterPro" id="IPR004842">
    <property type="entry name" value="SLC12A_fam"/>
</dbReference>
<evidence type="ECO:0000256" key="3">
    <source>
        <dbReference type="ARBA" id="ARBA00022989"/>
    </source>
</evidence>
<dbReference type="GO" id="GO:0055064">
    <property type="term" value="P:chloride ion homeostasis"/>
    <property type="evidence" value="ECO:0007669"/>
    <property type="project" value="TreeGrafter"/>
</dbReference>
<gene>
    <name evidence="6" type="ORF">SMN809_LOCUS22244</name>
</gene>
<evidence type="ECO:0000256" key="4">
    <source>
        <dbReference type="ARBA" id="ARBA00023136"/>
    </source>
</evidence>
<sequence>MLTQSLQDSNSKEDLLKSSLVQAKVQGFAEVLAVKDVEDGISTLIQTEGLGGLRPNTIVLCWPSQWRKDFDGYAAEAFIRTIAVAEARQCTMIVPKNIDNFPDAKEIQDGTIDIWWIIHDGGLLFLIAFLLKRNKVWSRCRIRLYTVTQSEDNSVAMKKDLEQYMYQLRIEAEVNVVEMADQEISAYAYERTLKLEERIKLLKHLKLGGKELQVQSHIPMETMVNNQHQSQRKSTIDETSDQYHYTFTPSQLEHLKNNVSESSMRKMHSAVRLNEQIKERSRDAKLVLINLPSPPSKQSSLAAYSYMEYVDVLTEGLQRLLLMHGSGREVITIFS</sequence>
<dbReference type="GO" id="GO:0005886">
    <property type="term" value="C:plasma membrane"/>
    <property type="evidence" value="ECO:0007669"/>
    <property type="project" value="TreeGrafter"/>
</dbReference>